<name>A0A5C6ZNZ2_9FLAO</name>
<dbReference type="Gene3D" id="2.40.170.20">
    <property type="entry name" value="TonB-dependent receptor, beta-barrel domain"/>
    <property type="match status" value="1"/>
</dbReference>
<dbReference type="InterPro" id="IPR041700">
    <property type="entry name" value="OMP_b-brl_3"/>
</dbReference>
<gene>
    <name evidence="5" type="ORF">ES724_13775</name>
</gene>
<accession>A0A5C6ZNZ2</accession>
<dbReference type="InterPro" id="IPR036942">
    <property type="entry name" value="Beta-barrel_TonB_sf"/>
</dbReference>
<keyword evidence="3" id="KW-0998">Cell outer membrane</keyword>
<proteinExistence type="predicted"/>
<evidence type="ECO:0000313" key="6">
    <source>
        <dbReference type="Proteomes" id="UP000321367"/>
    </source>
</evidence>
<evidence type="ECO:0000313" key="5">
    <source>
        <dbReference type="EMBL" id="TXD92420.1"/>
    </source>
</evidence>
<dbReference type="Pfam" id="PF14905">
    <property type="entry name" value="OMP_b-brl_3"/>
    <property type="match status" value="1"/>
</dbReference>
<comment type="subcellular location">
    <subcellularLocation>
        <location evidence="1">Cell outer membrane</location>
    </subcellularLocation>
</comment>
<dbReference type="AlphaFoldDB" id="A0A5C6ZNZ2"/>
<dbReference type="GO" id="GO:0009279">
    <property type="term" value="C:cell outer membrane"/>
    <property type="evidence" value="ECO:0007669"/>
    <property type="project" value="UniProtKB-SubCell"/>
</dbReference>
<dbReference type="SUPFAM" id="SSF56935">
    <property type="entry name" value="Porins"/>
    <property type="match status" value="1"/>
</dbReference>
<evidence type="ECO:0000256" key="1">
    <source>
        <dbReference type="ARBA" id="ARBA00004442"/>
    </source>
</evidence>
<keyword evidence="2" id="KW-0472">Membrane</keyword>
<evidence type="ECO:0000256" key="2">
    <source>
        <dbReference type="ARBA" id="ARBA00023136"/>
    </source>
</evidence>
<keyword evidence="6" id="KW-1185">Reference proteome</keyword>
<reference evidence="5 6" key="1">
    <citation type="submission" date="2019-08" db="EMBL/GenBank/DDBJ databases">
        <title>Genome sequence of Gillisia hiemivivida IC154 (type strain).</title>
        <authorList>
            <person name="Bowman J.P."/>
        </authorList>
    </citation>
    <scope>NUCLEOTIDE SEQUENCE [LARGE SCALE GENOMIC DNA]</scope>
    <source>
        <strain evidence="5 6">IC154</strain>
    </source>
</reference>
<organism evidence="5 6">
    <name type="scientific">Gillisia hiemivivida</name>
    <dbReference type="NCBI Taxonomy" id="291190"/>
    <lineage>
        <taxon>Bacteria</taxon>
        <taxon>Pseudomonadati</taxon>
        <taxon>Bacteroidota</taxon>
        <taxon>Flavobacteriia</taxon>
        <taxon>Flavobacteriales</taxon>
        <taxon>Flavobacteriaceae</taxon>
        <taxon>Gillisia</taxon>
    </lineage>
</organism>
<feature type="domain" description="Outer membrane protein beta-barrel" evidence="4">
    <location>
        <begin position="10"/>
        <end position="199"/>
    </location>
</feature>
<keyword evidence="5" id="KW-0675">Receptor</keyword>
<evidence type="ECO:0000259" key="4">
    <source>
        <dbReference type="Pfam" id="PF14905"/>
    </source>
</evidence>
<comment type="caution">
    <text evidence="5">The sequence shown here is derived from an EMBL/GenBank/DDBJ whole genome shotgun (WGS) entry which is preliminary data.</text>
</comment>
<evidence type="ECO:0000256" key="3">
    <source>
        <dbReference type="ARBA" id="ARBA00023237"/>
    </source>
</evidence>
<protein>
    <submittedName>
        <fullName evidence="5">TonB-dependent receptor</fullName>
    </submittedName>
</protein>
<dbReference type="EMBL" id="VORY01000021">
    <property type="protein sequence ID" value="TXD92420.1"/>
    <property type="molecule type" value="Genomic_DNA"/>
</dbReference>
<dbReference type="Proteomes" id="UP000321367">
    <property type="component" value="Unassembled WGS sequence"/>
</dbReference>
<dbReference type="OrthoDB" id="8764943at2"/>
<sequence length="199" mass="22683">MEDGLTGHLGQVNPVRDFSSPRITVIGNPELDPQFTNSLELNYTQNFSKGNLNTGLFYRVINNEINQTLLLDPEDPNKLILTFANGEDNSAFGAEISGSYKPFKWWSLNPSFELYTRNIRGIVGSQYVEVENTAYNLRLNQTFNVTKALSLQLFGMYRSRAQHLQIEAQEMYFINAGARYNFLNDKATISLNFNDIFDT</sequence>